<dbReference type="Proteomes" id="UP000789860">
    <property type="component" value="Unassembled WGS sequence"/>
</dbReference>
<sequence length="121" mass="14316">MPSILRKLSFSVKKYFSKLLPNKQYENLIYKMATPTSPGFSYLHFFNEEFQADMAELLKEGPTVRRVVEIILQNIDLYPNMLATYKVKPNRFDDMQVFNIEIPNVDDWEPIGNEEKLLYIM</sequence>
<organism evidence="1 2">
    <name type="scientific">Scutellospora calospora</name>
    <dbReference type="NCBI Taxonomy" id="85575"/>
    <lineage>
        <taxon>Eukaryota</taxon>
        <taxon>Fungi</taxon>
        <taxon>Fungi incertae sedis</taxon>
        <taxon>Mucoromycota</taxon>
        <taxon>Glomeromycotina</taxon>
        <taxon>Glomeromycetes</taxon>
        <taxon>Diversisporales</taxon>
        <taxon>Gigasporaceae</taxon>
        <taxon>Scutellospora</taxon>
    </lineage>
</organism>
<evidence type="ECO:0000313" key="2">
    <source>
        <dbReference type="Proteomes" id="UP000789860"/>
    </source>
</evidence>
<accession>A0ACA9JX28</accession>
<keyword evidence="2" id="KW-1185">Reference proteome</keyword>
<gene>
    <name evidence="1" type="ORF">SCALOS_LOCUS601</name>
</gene>
<name>A0ACA9JX28_9GLOM</name>
<comment type="caution">
    <text evidence="1">The sequence shown here is derived from an EMBL/GenBank/DDBJ whole genome shotgun (WGS) entry which is preliminary data.</text>
</comment>
<evidence type="ECO:0000313" key="1">
    <source>
        <dbReference type="EMBL" id="CAG8440732.1"/>
    </source>
</evidence>
<proteinExistence type="predicted"/>
<reference evidence="1" key="1">
    <citation type="submission" date="2021-06" db="EMBL/GenBank/DDBJ databases">
        <authorList>
            <person name="Kallberg Y."/>
            <person name="Tangrot J."/>
            <person name="Rosling A."/>
        </authorList>
    </citation>
    <scope>NUCLEOTIDE SEQUENCE</scope>
    <source>
        <strain evidence="1">AU212A</strain>
    </source>
</reference>
<dbReference type="EMBL" id="CAJVPM010000298">
    <property type="protein sequence ID" value="CAG8440732.1"/>
    <property type="molecule type" value="Genomic_DNA"/>
</dbReference>
<protein>
    <submittedName>
        <fullName evidence="1">11342_t:CDS:1</fullName>
    </submittedName>
</protein>